<evidence type="ECO:0000313" key="2">
    <source>
        <dbReference type="Proteomes" id="UP000660380"/>
    </source>
</evidence>
<gene>
    <name evidence="1" type="ORF">H6G81_03005</name>
</gene>
<dbReference type="EMBL" id="JACJTA010000004">
    <property type="protein sequence ID" value="MBD2603525.1"/>
    <property type="molecule type" value="Genomic_DNA"/>
</dbReference>
<evidence type="ECO:0000313" key="1">
    <source>
        <dbReference type="EMBL" id="MBD2603525.1"/>
    </source>
</evidence>
<accession>A0ABR8GJG4</accession>
<dbReference type="RefSeq" id="WP_029637468.1">
    <property type="nucleotide sequence ID" value="NZ_JACJTA010000004.1"/>
</dbReference>
<keyword evidence="2" id="KW-1185">Reference proteome</keyword>
<evidence type="ECO:0008006" key="3">
    <source>
        <dbReference type="Google" id="ProtNLM"/>
    </source>
</evidence>
<protein>
    <recommendedName>
        <fullName evidence="3">Nif11 domain-containing protein</fullName>
    </recommendedName>
</protein>
<dbReference type="Proteomes" id="UP000660380">
    <property type="component" value="Unassembled WGS sequence"/>
</dbReference>
<sequence>MITVTPEEISHFRSQLADSPEALAALDAIEECKGNLEAAAQLIAVETTEAEVSLRGGGDSNYLEKLAQKLSQIICQEEFDELMTGVLTTAIATLAASGNIPAALATPVLIYVAKIGKKQFCETAKPES</sequence>
<proteinExistence type="predicted"/>
<reference evidence="1 2" key="1">
    <citation type="journal article" date="2020" name="ISME J.">
        <title>Comparative genomics reveals insights into cyanobacterial evolution and habitat adaptation.</title>
        <authorList>
            <person name="Chen M.Y."/>
            <person name="Teng W.K."/>
            <person name="Zhao L."/>
            <person name="Hu C.X."/>
            <person name="Zhou Y.K."/>
            <person name="Han B.P."/>
            <person name="Song L.R."/>
            <person name="Shu W.S."/>
        </authorList>
    </citation>
    <scope>NUCLEOTIDE SEQUENCE [LARGE SCALE GENOMIC DNA]</scope>
    <source>
        <strain evidence="1 2">FACHB-248</strain>
    </source>
</reference>
<name>A0ABR8GJG4_9CYAN</name>
<comment type="caution">
    <text evidence="1">The sequence shown here is derived from an EMBL/GenBank/DDBJ whole genome shotgun (WGS) entry which is preliminary data.</text>
</comment>
<organism evidence="1 2">
    <name type="scientific">Scytonema hofmannii FACHB-248</name>
    <dbReference type="NCBI Taxonomy" id="1842502"/>
    <lineage>
        <taxon>Bacteria</taxon>
        <taxon>Bacillati</taxon>
        <taxon>Cyanobacteriota</taxon>
        <taxon>Cyanophyceae</taxon>
        <taxon>Nostocales</taxon>
        <taxon>Scytonemataceae</taxon>
        <taxon>Scytonema</taxon>
    </lineage>
</organism>